<dbReference type="AlphaFoldDB" id="A0A4P6DX37"/>
<accession>A0A4P6DX37</accession>
<evidence type="ECO:0000256" key="1">
    <source>
        <dbReference type="ARBA" id="ARBA00022676"/>
    </source>
</evidence>
<evidence type="ECO:0000256" key="2">
    <source>
        <dbReference type="ARBA" id="ARBA00022679"/>
    </source>
</evidence>
<proteinExistence type="predicted"/>
<evidence type="ECO:0000313" key="5">
    <source>
        <dbReference type="Proteomes" id="UP000293589"/>
    </source>
</evidence>
<evidence type="ECO:0000313" key="4">
    <source>
        <dbReference type="EMBL" id="QAY32348.1"/>
    </source>
</evidence>
<keyword evidence="1" id="KW-0328">Glycosyltransferase</keyword>
<organism evidence="4 5">
    <name type="scientific">Bifidobacterium pullorum subsp. gallinarum</name>
    <dbReference type="NCBI Taxonomy" id="78344"/>
    <lineage>
        <taxon>Bacteria</taxon>
        <taxon>Bacillati</taxon>
        <taxon>Actinomycetota</taxon>
        <taxon>Actinomycetes</taxon>
        <taxon>Bifidobacteriales</taxon>
        <taxon>Bifidobacteriaceae</taxon>
        <taxon>Bifidobacterium</taxon>
    </lineage>
</organism>
<dbReference type="RefSeq" id="WP_129236871.1">
    <property type="nucleotide sequence ID" value="NZ_CP035464.1"/>
</dbReference>
<dbReference type="Gene3D" id="3.90.550.10">
    <property type="entry name" value="Spore Coat Polysaccharide Biosynthesis Protein SpsA, Chain A"/>
    <property type="match status" value="1"/>
</dbReference>
<dbReference type="Proteomes" id="UP000293589">
    <property type="component" value="Chromosome"/>
</dbReference>
<gene>
    <name evidence="4" type="ORF">ESN35_02005</name>
</gene>
<dbReference type="InterPro" id="IPR001173">
    <property type="entry name" value="Glyco_trans_2-like"/>
</dbReference>
<keyword evidence="2 4" id="KW-0808">Transferase</keyword>
<dbReference type="GO" id="GO:0016757">
    <property type="term" value="F:glycosyltransferase activity"/>
    <property type="evidence" value="ECO:0007669"/>
    <property type="project" value="UniProtKB-KW"/>
</dbReference>
<dbReference type="Pfam" id="PF00535">
    <property type="entry name" value="Glycos_transf_2"/>
    <property type="match status" value="1"/>
</dbReference>
<feature type="domain" description="Glycosyltransferase 2-like" evidence="3">
    <location>
        <begin position="4"/>
        <end position="131"/>
    </location>
</feature>
<dbReference type="InterPro" id="IPR029044">
    <property type="entry name" value="Nucleotide-diphossugar_trans"/>
</dbReference>
<name>A0A4P6DX37_9BIFI</name>
<protein>
    <submittedName>
        <fullName evidence="4">Glycosyltransferase family 2 protein</fullName>
    </submittedName>
</protein>
<dbReference type="CDD" id="cd00761">
    <property type="entry name" value="Glyco_tranf_GTA_type"/>
    <property type="match status" value="1"/>
</dbReference>
<dbReference type="PANTHER" id="PTHR22916:SF51">
    <property type="entry name" value="GLYCOSYLTRANSFERASE EPSH-RELATED"/>
    <property type="match status" value="1"/>
</dbReference>
<dbReference type="KEGG" id="bgx:ESN35_02005"/>
<evidence type="ECO:0000259" key="3">
    <source>
        <dbReference type="Pfam" id="PF00535"/>
    </source>
</evidence>
<dbReference type="SUPFAM" id="SSF53448">
    <property type="entry name" value="Nucleotide-diphospho-sugar transferases"/>
    <property type="match status" value="1"/>
</dbReference>
<reference evidence="4 5" key="1">
    <citation type="submission" date="2019-01" db="EMBL/GenBank/DDBJ databases">
        <title>Complete genome sequence of Bifidobacterium gallinarum CACC 514.</title>
        <authorList>
            <person name="Jung M."/>
        </authorList>
    </citation>
    <scope>NUCLEOTIDE SEQUENCE [LARGE SCALE GENOMIC DNA]</scope>
    <source>
        <strain evidence="4 5">CACC 514</strain>
    </source>
</reference>
<dbReference type="PANTHER" id="PTHR22916">
    <property type="entry name" value="GLYCOSYLTRANSFERASE"/>
    <property type="match status" value="1"/>
</dbReference>
<sequence>MLFSIIIPAYNAEKYLLECLASVDAQTFKDYEVVIVDDGSTDETAYIADTYAGSKSNVTVLHRENQGPLLARRAGLKIARGQYAVFVDSDDGLHPEALQCIHDAITGTDADIVSFRYCRSKDFGRSDTPSPLSTGLYSGKEITEGRKHLCEGRFNEMWGKAIRLNLFDLSADYMQYNKIKHGEDLLQLLPVFDKARSLCSLDDVLYFYRPNDIASTSTYKPSQLSDIRVVNRALLKYARKWGESCYQNACAGEALQYINLCKIAMQGTRYSRFIQVFRDVREAVQDEQCFSRWKHCSLRADNRLTVFLLKRGFGALTFELLKAVDFIKRIRRR</sequence>
<dbReference type="EMBL" id="CP035464">
    <property type="protein sequence ID" value="QAY32348.1"/>
    <property type="molecule type" value="Genomic_DNA"/>
</dbReference>